<keyword evidence="9" id="KW-0966">Cell projection</keyword>
<evidence type="ECO:0000259" key="7">
    <source>
        <dbReference type="Pfam" id="PF07559"/>
    </source>
</evidence>
<dbReference type="GO" id="GO:0005829">
    <property type="term" value="C:cytosol"/>
    <property type="evidence" value="ECO:0007669"/>
    <property type="project" value="TreeGrafter"/>
</dbReference>
<feature type="domain" description="Flagellar hook protein FlgE/F/G-like D1" evidence="8">
    <location>
        <begin position="95"/>
        <end position="146"/>
    </location>
</feature>
<evidence type="ECO:0000256" key="2">
    <source>
        <dbReference type="ARBA" id="ARBA00009677"/>
    </source>
</evidence>
<dbReference type="SUPFAM" id="SSF117143">
    <property type="entry name" value="Flagellar hook protein flgE"/>
    <property type="match status" value="1"/>
</dbReference>
<evidence type="ECO:0000256" key="1">
    <source>
        <dbReference type="ARBA" id="ARBA00004117"/>
    </source>
</evidence>
<dbReference type="Pfam" id="PF06429">
    <property type="entry name" value="Flg_bbr_C"/>
    <property type="match status" value="1"/>
</dbReference>
<name>A0A0W8E588_9ZZZZ</name>
<dbReference type="PROSITE" id="PS00588">
    <property type="entry name" value="FLAGELLA_BB_ROD"/>
    <property type="match status" value="1"/>
</dbReference>
<dbReference type="InterPro" id="IPR010930">
    <property type="entry name" value="Flg_bb/hook_C_dom"/>
</dbReference>
<evidence type="ECO:0000256" key="4">
    <source>
        <dbReference type="ARBA" id="ARBA00023143"/>
    </source>
</evidence>
<reference evidence="9" key="1">
    <citation type="journal article" date="2015" name="Proc. Natl. Acad. Sci. U.S.A.">
        <title>Networks of energetic and metabolic interactions define dynamics in microbial communities.</title>
        <authorList>
            <person name="Embree M."/>
            <person name="Liu J.K."/>
            <person name="Al-Bassam M.M."/>
            <person name="Zengler K."/>
        </authorList>
    </citation>
    <scope>NUCLEOTIDE SEQUENCE</scope>
</reference>
<dbReference type="InterPro" id="IPR011491">
    <property type="entry name" value="FlgE_D2"/>
</dbReference>
<dbReference type="PANTHER" id="PTHR30435:SF1">
    <property type="entry name" value="FLAGELLAR HOOK PROTEIN FLGE"/>
    <property type="match status" value="1"/>
</dbReference>
<dbReference type="GO" id="GO:0071978">
    <property type="term" value="P:bacterial-type flagellum-dependent swarming motility"/>
    <property type="evidence" value="ECO:0007669"/>
    <property type="project" value="TreeGrafter"/>
</dbReference>
<evidence type="ECO:0000259" key="5">
    <source>
        <dbReference type="Pfam" id="PF00460"/>
    </source>
</evidence>
<keyword evidence="4" id="KW-0975">Bacterial flagellum</keyword>
<feature type="domain" description="Flagellar basal-body/hook protein C-terminal" evidence="6">
    <location>
        <begin position="416"/>
        <end position="460"/>
    </location>
</feature>
<feature type="domain" description="Flagellar basal body rod protein N-terminal" evidence="5">
    <location>
        <begin position="5"/>
        <end position="35"/>
    </location>
</feature>
<dbReference type="InterPro" id="IPR037925">
    <property type="entry name" value="FlgE/F/G-like"/>
</dbReference>
<evidence type="ECO:0000259" key="6">
    <source>
        <dbReference type="Pfam" id="PF06429"/>
    </source>
</evidence>
<dbReference type="GO" id="GO:0009425">
    <property type="term" value="C:bacterial-type flagellum basal body"/>
    <property type="evidence" value="ECO:0007669"/>
    <property type="project" value="UniProtKB-SubCell"/>
</dbReference>
<comment type="caution">
    <text evidence="9">The sequence shown here is derived from an EMBL/GenBank/DDBJ whole genome shotgun (WGS) entry which is preliminary data.</text>
</comment>
<dbReference type="InterPro" id="IPR053967">
    <property type="entry name" value="LlgE_F_G-like_D1"/>
</dbReference>
<dbReference type="AlphaFoldDB" id="A0A0W8E588"/>
<dbReference type="InterPro" id="IPR037058">
    <property type="entry name" value="Falgellar_hook_FlgE_sf"/>
</dbReference>
<gene>
    <name evidence="9" type="ORF">ASZ90_019030</name>
</gene>
<organism evidence="9">
    <name type="scientific">hydrocarbon metagenome</name>
    <dbReference type="NCBI Taxonomy" id="938273"/>
    <lineage>
        <taxon>unclassified sequences</taxon>
        <taxon>metagenomes</taxon>
        <taxon>ecological metagenomes</taxon>
    </lineage>
</organism>
<dbReference type="NCBIfam" id="TIGR03506">
    <property type="entry name" value="FlgEFG_subfam"/>
    <property type="match status" value="1"/>
</dbReference>
<evidence type="ECO:0000259" key="8">
    <source>
        <dbReference type="Pfam" id="PF22692"/>
    </source>
</evidence>
<comment type="subcellular location">
    <subcellularLocation>
        <location evidence="1">Bacterial flagellum basal body</location>
    </subcellularLocation>
</comment>
<sequence>MMRSMYSGVAGLKNHQTRMDVIGNNIANVNTVGFKKSRVVFKDSLYQSIRGASSPTNSRGGTNPMAIGLGMTISSIDQVHNPAPTTITNKTTDMAIDGSGYFILSDGGSSYYTRAGAFDFDKLGSLVSTSNGYCVQGWMADANGNIDATGAASNIDMSSFNTTPPKATELMQFTGNLASTLEVPQISGADIDPAAGDEHPDTANSVITSKEVYDSLGNKLTVYFRFFKTEVETGPPAVNDWACDISMNPDFQNAAGYDAAASFEAVDVSAGASPAGELDFIRAYNIQFNESGNIVDVDNAQIAITIDRSSAGADDIVMEVDFAQLSQYNTTSTAQVDYQDGYSMGNLNSYTIGIDGTIQGVYDNGQVMNIARVALANFQNPAGLIQVGSNLFQESNNSGDCIVGAPGDAGMGAIIPGSLEMSNVDLSEEFTDMIVTQRGFQANSRLITTSDEMLQELVNLKR</sequence>
<dbReference type="GO" id="GO:0009424">
    <property type="term" value="C:bacterial-type flagellum hook"/>
    <property type="evidence" value="ECO:0007669"/>
    <property type="project" value="TreeGrafter"/>
</dbReference>
<proteinExistence type="inferred from homology"/>
<dbReference type="Pfam" id="PF07559">
    <property type="entry name" value="FlgE_D2"/>
    <property type="match status" value="1"/>
</dbReference>
<dbReference type="InterPro" id="IPR019776">
    <property type="entry name" value="Flagellar_basal_body_rod_CS"/>
</dbReference>
<evidence type="ECO:0000256" key="3">
    <source>
        <dbReference type="ARBA" id="ARBA00019015"/>
    </source>
</evidence>
<dbReference type="InterPro" id="IPR001444">
    <property type="entry name" value="Flag_bb_rod_N"/>
</dbReference>
<keyword evidence="9" id="KW-0969">Cilium</keyword>
<dbReference type="EMBL" id="LNQE01001877">
    <property type="protein sequence ID" value="KUG03597.1"/>
    <property type="molecule type" value="Genomic_DNA"/>
</dbReference>
<dbReference type="Pfam" id="PF00460">
    <property type="entry name" value="Flg_bb_rod"/>
    <property type="match status" value="1"/>
</dbReference>
<dbReference type="Gene3D" id="2.60.98.20">
    <property type="entry name" value="Flagellar hook protein FlgE"/>
    <property type="match status" value="1"/>
</dbReference>
<evidence type="ECO:0000313" key="9">
    <source>
        <dbReference type="EMBL" id="KUG03597.1"/>
    </source>
</evidence>
<dbReference type="Pfam" id="PF22692">
    <property type="entry name" value="LlgE_F_G_D1"/>
    <property type="match status" value="1"/>
</dbReference>
<dbReference type="InterPro" id="IPR020013">
    <property type="entry name" value="Flagellar_FlgE/F/G"/>
</dbReference>
<comment type="similarity">
    <text evidence="2">Belongs to the flagella basal body rod proteins family.</text>
</comment>
<protein>
    <recommendedName>
        <fullName evidence="3">Flagellar hook protein FlgE</fullName>
    </recommendedName>
</protein>
<dbReference type="PANTHER" id="PTHR30435">
    <property type="entry name" value="FLAGELLAR PROTEIN"/>
    <property type="match status" value="1"/>
</dbReference>
<feature type="domain" description="Flagellar hook protein FlgE D2" evidence="7">
    <location>
        <begin position="191"/>
        <end position="342"/>
    </location>
</feature>
<accession>A0A0W8E588</accession>
<keyword evidence="9" id="KW-0282">Flagellum</keyword>